<protein>
    <submittedName>
        <fullName evidence="1">Uncharacterized protein</fullName>
    </submittedName>
</protein>
<keyword evidence="2" id="KW-1185">Reference proteome</keyword>
<evidence type="ECO:0000313" key="2">
    <source>
        <dbReference type="Proteomes" id="UP001218218"/>
    </source>
</evidence>
<evidence type="ECO:0000313" key="1">
    <source>
        <dbReference type="EMBL" id="KAJ7304528.1"/>
    </source>
</evidence>
<dbReference type="AlphaFoldDB" id="A0AAD7E946"/>
<accession>A0AAD7E946</accession>
<organism evidence="1 2">
    <name type="scientific">Mycena albidolilacea</name>
    <dbReference type="NCBI Taxonomy" id="1033008"/>
    <lineage>
        <taxon>Eukaryota</taxon>
        <taxon>Fungi</taxon>
        <taxon>Dikarya</taxon>
        <taxon>Basidiomycota</taxon>
        <taxon>Agaricomycotina</taxon>
        <taxon>Agaricomycetes</taxon>
        <taxon>Agaricomycetidae</taxon>
        <taxon>Agaricales</taxon>
        <taxon>Marasmiineae</taxon>
        <taxon>Mycenaceae</taxon>
        <taxon>Mycena</taxon>
    </lineage>
</organism>
<name>A0AAD7E946_9AGAR</name>
<feature type="non-terminal residue" evidence="1">
    <location>
        <position position="1"/>
    </location>
</feature>
<proteinExistence type="predicted"/>
<sequence length="81" mass="9338">RRVKDNPEKNATVTQIHNQWLAAINGSLRRDCILTDKLRFETQAIKRQLVLNTWSGLLMDEDSLQDDWINIPGVLVGIRPK</sequence>
<feature type="non-terminal residue" evidence="1">
    <location>
        <position position="81"/>
    </location>
</feature>
<reference evidence="1" key="1">
    <citation type="submission" date="2023-03" db="EMBL/GenBank/DDBJ databases">
        <title>Massive genome expansion in bonnet fungi (Mycena s.s.) driven by repeated elements and novel gene families across ecological guilds.</title>
        <authorList>
            <consortium name="Lawrence Berkeley National Laboratory"/>
            <person name="Harder C.B."/>
            <person name="Miyauchi S."/>
            <person name="Viragh M."/>
            <person name="Kuo A."/>
            <person name="Thoen E."/>
            <person name="Andreopoulos B."/>
            <person name="Lu D."/>
            <person name="Skrede I."/>
            <person name="Drula E."/>
            <person name="Henrissat B."/>
            <person name="Morin E."/>
            <person name="Kohler A."/>
            <person name="Barry K."/>
            <person name="LaButti K."/>
            <person name="Morin E."/>
            <person name="Salamov A."/>
            <person name="Lipzen A."/>
            <person name="Mereny Z."/>
            <person name="Hegedus B."/>
            <person name="Baldrian P."/>
            <person name="Stursova M."/>
            <person name="Weitz H."/>
            <person name="Taylor A."/>
            <person name="Grigoriev I.V."/>
            <person name="Nagy L.G."/>
            <person name="Martin F."/>
            <person name="Kauserud H."/>
        </authorList>
    </citation>
    <scope>NUCLEOTIDE SEQUENCE</scope>
    <source>
        <strain evidence="1">CBHHK002</strain>
    </source>
</reference>
<dbReference type="Proteomes" id="UP001218218">
    <property type="component" value="Unassembled WGS sequence"/>
</dbReference>
<dbReference type="EMBL" id="JARIHO010000101">
    <property type="protein sequence ID" value="KAJ7304528.1"/>
    <property type="molecule type" value="Genomic_DNA"/>
</dbReference>
<comment type="caution">
    <text evidence="1">The sequence shown here is derived from an EMBL/GenBank/DDBJ whole genome shotgun (WGS) entry which is preliminary data.</text>
</comment>
<gene>
    <name evidence="1" type="ORF">DFH08DRAFT_643061</name>
</gene>